<comment type="caution">
    <text evidence="1">The sequence shown here is derived from an EMBL/GenBank/DDBJ whole genome shotgun (WGS) entry which is preliminary data.</text>
</comment>
<proteinExistence type="predicted"/>
<sequence>MISPDNAIQDQLTGNHCFGCGAGNHQGLRIKSFWLPATRSATCTYHPAAYQCSGSPRFLNGGISASVIDCHSVCTAIADAYASAGYAPGDGEPLWYATGEMTLKYKRPVPISAPIVLEARVVDSSPKRTLVQCQLMANNKLCIEAEVTAAKVDNAWMQA</sequence>
<accession>A0ABX1GDH9</accession>
<dbReference type="SUPFAM" id="SSF54637">
    <property type="entry name" value="Thioesterase/thiol ester dehydrase-isomerase"/>
    <property type="match status" value="1"/>
</dbReference>
<gene>
    <name evidence="1" type="ORF">HCU74_02660</name>
</gene>
<keyword evidence="2" id="KW-1185">Reference proteome</keyword>
<organism evidence="1 2">
    <name type="scientific">Spongiibacter thalassae</name>
    <dbReference type="NCBI Taxonomy" id="2721624"/>
    <lineage>
        <taxon>Bacteria</taxon>
        <taxon>Pseudomonadati</taxon>
        <taxon>Pseudomonadota</taxon>
        <taxon>Gammaproteobacteria</taxon>
        <taxon>Cellvibrionales</taxon>
        <taxon>Spongiibacteraceae</taxon>
        <taxon>Spongiibacter</taxon>
    </lineage>
</organism>
<protein>
    <submittedName>
        <fullName evidence="1">PaaI family thioesterase</fullName>
    </submittedName>
</protein>
<dbReference type="RefSeq" id="WP_168448839.1">
    <property type="nucleotide sequence ID" value="NZ_JAAWWK010000001.1"/>
</dbReference>
<dbReference type="Gene3D" id="3.10.129.10">
    <property type="entry name" value="Hotdog Thioesterase"/>
    <property type="match status" value="1"/>
</dbReference>
<dbReference type="InterPro" id="IPR029069">
    <property type="entry name" value="HotDog_dom_sf"/>
</dbReference>
<name>A0ABX1GDH9_9GAMM</name>
<reference evidence="1 2" key="1">
    <citation type="submission" date="2020-04" db="EMBL/GenBank/DDBJ databases">
        <authorList>
            <person name="Yoon J."/>
        </authorList>
    </citation>
    <scope>NUCLEOTIDE SEQUENCE [LARGE SCALE GENOMIC DNA]</scope>
    <source>
        <strain evidence="1 2">KMU-166</strain>
    </source>
</reference>
<evidence type="ECO:0000313" key="1">
    <source>
        <dbReference type="EMBL" id="NKI16314.1"/>
    </source>
</evidence>
<evidence type="ECO:0000313" key="2">
    <source>
        <dbReference type="Proteomes" id="UP000765845"/>
    </source>
</evidence>
<dbReference type="CDD" id="cd03440">
    <property type="entry name" value="hot_dog"/>
    <property type="match status" value="1"/>
</dbReference>
<dbReference type="Proteomes" id="UP000765845">
    <property type="component" value="Unassembled WGS sequence"/>
</dbReference>
<dbReference type="EMBL" id="JAAWWK010000001">
    <property type="protein sequence ID" value="NKI16314.1"/>
    <property type="molecule type" value="Genomic_DNA"/>
</dbReference>